<dbReference type="EMBL" id="JBHTMX010000005">
    <property type="protein sequence ID" value="MFD1330712.1"/>
    <property type="molecule type" value="Genomic_DNA"/>
</dbReference>
<organism evidence="1 2">
    <name type="scientific">Methylopila musalis</name>
    <dbReference type="NCBI Taxonomy" id="1134781"/>
    <lineage>
        <taxon>Bacteria</taxon>
        <taxon>Pseudomonadati</taxon>
        <taxon>Pseudomonadota</taxon>
        <taxon>Alphaproteobacteria</taxon>
        <taxon>Hyphomicrobiales</taxon>
        <taxon>Methylopilaceae</taxon>
        <taxon>Methylopila</taxon>
    </lineage>
</organism>
<sequence length="55" mass="5599">MAETYLVVANGVVTQTIVWDPEVGLPEGVIPAGSSGAAVGWGYDVNSGRLTPPAE</sequence>
<dbReference type="Proteomes" id="UP001597171">
    <property type="component" value="Unassembled WGS sequence"/>
</dbReference>
<accession>A0ABW3Z3G2</accession>
<comment type="caution">
    <text evidence="1">The sequence shown here is derived from an EMBL/GenBank/DDBJ whole genome shotgun (WGS) entry which is preliminary data.</text>
</comment>
<dbReference type="RefSeq" id="WP_378773896.1">
    <property type="nucleotide sequence ID" value="NZ_JBHTMX010000005.1"/>
</dbReference>
<name>A0ABW3Z3G2_9HYPH</name>
<proteinExistence type="predicted"/>
<reference evidence="2" key="1">
    <citation type="journal article" date="2019" name="Int. J. Syst. Evol. Microbiol.">
        <title>The Global Catalogue of Microorganisms (GCM) 10K type strain sequencing project: providing services to taxonomists for standard genome sequencing and annotation.</title>
        <authorList>
            <consortium name="The Broad Institute Genomics Platform"/>
            <consortium name="The Broad Institute Genome Sequencing Center for Infectious Disease"/>
            <person name="Wu L."/>
            <person name="Ma J."/>
        </authorList>
    </citation>
    <scope>NUCLEOTIDE SEQUENCE [LARGE SCALE GENOMIC DNA]</scope>
    <source>
        <strain evidence="2">CCUG 61696</strain>
    </source>
</reference>
<protein>
    <submittedName>
        <fullName evidence="1">Uncharacterized protein</fullName>
    </submittedName>
</protein>
<evidence type="ECO:0000313" key="2">
    <source>
        <dbReference type="Proteomes" id="UP001597171"/>
    </source>
</evidence>
<keyword evidence="2" id="KW-1185">Reference proteome</keyword>
<evidence type="ECO:0000313" key="1">
    <source>
        <dbReference type="EMBL" id="MFD1330712.1"/>
    </source>
</evidence>
<gene>
    <name evidence="1" type="ORF">ACFQ4O_01725</name>
</gene>